<dbReference type="PANTHER" id="PTHR38812">
    <property type="entry name" value="MU-LIKE PROPHAGE FLUMU PROTEIN GP42"/>
    <property type="match status" value="1"/>
</dbReference>
<dbReference type="InterPro" id="IPR013491">
    <property type="entry name" value="Tape_meas_N"/>
</dbReference>
<dbReference type="InterPro" id="IPR053058">
    <property type="entry name" value="Mulikevirus_tape_measure"/>
</dbReference>
<dbReference type="PANTHER" id="PTHR38812:SF2">
    <property type="entry name" value="MU-LIKE PROPHAGE FLUMU PROTEIN GP42"/>
    <property type="match status" value="1"/>
</dbReference>
<comment type="caution">
    <text evidence="3">The sequence shown here is derived from an EMBL/GenBank/DDBJ whole genome shotgun (WGS) entry which is preliminary data.</text>
</comment>
<organism evidence="3 4">
    <name type="scientific">Sphingomonas gilva</name>
    <dbReference type="NCBI Taxonomy" id="2305907"/>
    <lineage>
        <taxon>Bacteria</taxon>
        <taxon>Pseudomonadati</taxon>
        <taxon>Pseudomonadota</taxon>
        <taxon>Alphaproteobacteria</taxon>
        <taxon>Sphingomonadales</taxon>
        <taxon>Sphingomonadaceae</taxon>
        <taxon>Sphingomonas</taxon>
    </lineage>
</organism>
<reference evidence="3 4" key="1">
    <citation type="submission" date="2018-08" db="EMBL/GenBank/DDBJ databases">
        <title>The multiple taxonomic identification of Sphingomonas gilva.</title>
        <authorList>
            <person name="Zhu D."/>
            <person name="Zheng S."/>
        </authorList>
    </citation>
    <scope>NUCLEOTIDE SEQUENCE [LARGE SCALE GENOMIC DNA]</scope>
    <source>
        <strain evidence="3 4">ZDH117</strain>
    </source>
</reference>
<dbReference type="OrthoDB" id="79849at2"/>
<evidence type="ECO:0000313" key="3">
    <source>
        <dbReference type="EMBL" id="RHW17206.1"/>
    </source>
</evidence>
<feature type="region of interest" description="Disordered" evidence="1">
    <location>
        <begin position="423"/>
        <end position="473"/>
    </location>
</feature>
<evidence type="ECO:0000313" key="4">
    <source>
        <dbReference type="Proteomes" id="UP000266693"/>
    </source>
</evidence>
<accession>A0A396RN91</accession>
<keyword evidence="4" id="KW-1185">Reference proteome</keyword>
<dbReference type="Proteomes" id="UP000266693">
    <property type="component" value="Unassembled WGS sequence"/>
</dbReference>
<protein>
    <recommendedName>
        <fullName evidence="2">Tape measure protein N-terminal domain-containing protein</fullName>
    </recommendedName>
</protein>
<gene>
    <name evidence="3" type="ORF">D1610_11700</name>
</gene>
<proteinExistence type="predicted"/>
<dbReference type="RefSeq" id="WP_118864373.1">
    <property type="nucleotide sequence ID" value="NZ_QWLV01000005.1"/>
</dbReference>
<dbReference type="EMBL" id="QWLV01000005">
    <property type="protein sequence ID" value="RHW17206.1"/>
    <property type="molecule type" value="Genomic_DNA"/>
</dbReference>
<name>A0A396RN91_9SPHN</name>
<feature type="domain" description="Tape measure protein N-terminal" evidence="2">
    <location>
        <begin position="124"/>
        <end position="292"/>
    </location>
</feature>
<dbReference type="Pfam" id="PF20155">
    <property type="entry name" value="TMP_3"/>
    <property type="match status" value="1"/>
</dbReference>
<sequence>MKLSLILQAVDRWSKPVRKMKGDARDLARNGLDAAAKSATRLDRAIDRMVLGGSGRLDRLARSIRRTAGPLGMKALERSAYGAGHAIGWTTRKLGGLLASTAKWAAVGASTAAGAASGFFLSGIIGKGADFEQYQVQLEGLLGTEKKARAAMNWVRKFARDTPYEVDQVTAAFVRAKGLGIDAMSGSLRKMGDAASGSNKELMSAVEAVGDAMQFEFERLKEFNITTAVAGDRVTFKYLKRDGTSAARAIRKDMAEVRDAVLEIFDEKYGGGMIRQSRTLKGIWANITDMIGGFQLDTADAGFLSVVKGELKSILDSLNAAEKDGRLARWAKSLSDYLTDITRKAAKFVRETDWGRVASDIGSIVSALARVVEWIGKAEAAKRRFDRFEATAQAHSPFPWVRSSGRERLRRLDEADAIAAGRPLPGGRIVPGRAPIRPGARPLDRTWPRVPPATNWPRSVQPENWPRPVKTSNRVDVGGRIDIHLKGDGARGARVTQLSANDRRVPITASLGRAMDGDA</sequence>
<dbReference type="AlphaFoldDB" id="A0A396RN91"/>
<evidence type="ECO:0000259" key="2">
    <source>
        <dbReference type="Pfam" id="PF20155"/>
    </source>
</evidence>
<evidence type="ECO:0000256" key="1">
    <source>
        <dbReference type="SAM" id="MobiDB-lite"/>
    </source>
</evidence>
<feature type="compositionally biased region" description="Low complexity" evidence="1">
    <location>
        <begin position="431"/>
        <end position="441"/>
    </location>
</feature>